<evidence type="ECO:0000313" key="3">
    <source>
        <dbReference type="Proteomes" id="UP001065549"/>
    </source>
</evidence>
<dbReference type="NCBIfam" id="TIGR01891">
    <property type="entry name" value="amidohydrolases"/>
    <property type="match status" value="1"/>
</dbReference>
<sequence>MSELNKIKDFLIKWNEENTERFYEAEQKIWNTPELSMQEFKSSAVLMDLLEENGFQVERGAAGMPTAFIASYGEGRPVIGINAEYDALPGLSQKAEPLTKEPVVEGAPGQGCGHNLLGAGGAKAAIAIKNAMEEFGLGGTVKVLGTPAEELCLGKPFMGKAGCFEGFDAFLDWHPWSYTKANYDSCCAYFSVKYHFKGRTSHGNSPWHGRSALDAAMLQAHGVELMREHIYPGCPPDAANTINYTLTNTGPEFPSVVPDVTTAWYIGRFITTEDAQNALGRITKCAEGAALATETEVETELITATHHKIPNKALAEAVHKNMQLVGPPAFTEEEHEKAKAIQRELGAPETGLPKEISPFEGGYTVVCDTSEFSWNAPYASPWIAMGMENCGWHHWGVARCAADTMGQKSMDTAAKVISLSAADLLCDPDLLSRAKAEFDERMEGRTYKCLLPDDYEPPIHLNEDVMAKYR</sequence>
<dbReference type="Pfam" id="PF07687">
    <property type="entry name" value="M20_dimer"/>
    <property type="match status" value="1"/>
</dbReference>
<feature type="domain" description="Peptidase M20 dimerisation" evidence="1">
    <location>
        <begin position="191"/>
        <end position="290"/>
    </location>
</feature>
<dbReference type="Gene3D" id="3.40.630.10">
    <property type="entry name" value="Zn peptidases"/>
    <property type="match status" value="1"/>
</dbReference>
<dbReference type="PANTHER" id="PTHR30575:SF0">
    <property type="entry name" value="XAA-ARG DIPEPTIDASE"/>
    <property type="match status" value="1"/>
</dbReference>
<dbReference type="GO" id="GO:0046657">
    <property type="term" value="P:folic acid catabolic process"/>
    <property type="evidence" value="ECO:0007669"/>
    <property type="project" value="TreeGrafter"/>
</dbReference>
<dbReference type="RefSeq" id="WP_148398411.1">
    <property type="nucleotide sequence ID" value="NZ_JAJAGH010000009.1"/>
</dbReference>
<dbReference type="InterPro" id="IPR002933">
    <property type="entry name" value="Peptidase_M20"/>
</dbReference>
<dbReference type="GO" id="GO:0005737">
    <property type="term" value="C:cytoplasm"/>
    <property type="evidence" value="ECO:0007669"/>
    <property type="project" value="TreeGrafter"/>
</dbReference>
<comment type="caution">
    <text evidence="2">The sequence shown here is derived from an EMBL/GenBank/DDBJ whole genome shotgun (WGS) entry which is preliminary data.</text>
</comment>
<evidence type="ECO:0000259" key="1">
    <source>
        <dbReference type="Pfam" id="PF07687"/>
    </source>
</evidence>
<organism evidence="2 3">
    <name type="scientific">Hominibacterium faecale</name>
    <dbReference type="NCBI Taxonomy" id="2839743"/>
    <lineage>
        <taxon>Bacteria</taxon>
        <taxon>Bacillati</taxon>
        <taxon>Bacillota</taxon>
        <taxon>Clostridia</taxon>
        <taxon>Peptostreptococcales</taxon>
        <taxon>Anaerovoracaceae</taxon>
        <taxon>Hominibacterium</taxon>
    </lineage>
</organism>
<gene>
    <name evidence="2" type="ORF">OBO34_20430</name>
</gene>
<dbReference type="PIRSF" id="PIRSF037227">
    <property type="entry name" value="Aminobenzoyl-glu_utiliz_pB"/>
    <property type="match status" value="1"/>
</dbReference>
<dbReference type="Proteomes" id="UP001065549">
    <property type="component" value="Unassembled WGS sequence"/>
</dbReference>
<dbReference type="EMBL" id="JAOSHN010000012">
    <property type="protein sequence ID" value="MCU7380684.1"/>
    <property type="molecule type" value="Genomic_DNA"/>
</dbReference>
<accession>A0A9J6QYZ3</accession>
<dbReference type="Gene3D" id="3.30.70.360">
    <property type="match status" value="1"/>
</dbReference>
<dbReference type="SUPFAM" id="SSF55031">
    <property type="entry name" value="Bacterial exopeptidase dimerisation domain"/>
    <property type="match status" value="1"/>
</dbReference>
<dbReference type="InterPro" id="IPR011650">
    <property type="entry name" value="Peptidase_M20_dimer"/>
</dbReference>
<dbReference type="AlphaFoldDB" id="A0A9J6QYZ3"/>
<dbReference type="GO" id="GO:0016805">
    <property type="term" value="F:dipeptidase activity"/>
    <property type="evidence" value="ECO:0007669"/>
    <property type="project" value="TreeGrafter"/>
</dbReference>
<reference evidence="2" key="1">
    <citation type="submission" date="2022-09" db="EMBL/GenBank/DDBJ databases">
        <title>Culturomic study of gut microbiota in children with autism spectrum disorder.</title>
        <authorList>
            <person name="Efimov B.A."/>
            <person name="Chaplin A.V."/>
            <person name="Sokolova S.R."/>
            <person name="Pikina A.P."/>
            <person name="Korzhanova M."/>
            <person name="Belova V."/>
            <person name="Korostin D."/>
        </authorList>
    </citation>
    <scope>NUCLEOTIDE SEQUENCE</scope>
    <source>
        <strain evidence="2">ASD5510</strain>
    </source>
</reference>
<proteinExistence type="predicted"/>
<dbReference type="GO" id="GO:0071713">
    <property type="term" value="F:para-aminobenzoyl-glutamate hydrolase activity"/>
    <property type="evidence" value="ECO:0007669"/>
    <property type="project" value="TreeGrafter"/>
</dbReference>
<name>A0A9J6QYZ3_9FIRM</name>
<evidence type="ECO:0000313" key="2">
    <source>
        <dbReference type="EMBL" id="MCU7380684.1"/>
    </source>
</evidence>
<dbReference type="PANTHER" id="PTHR30575">
    <property type="entry name" value="PEPTIDASE M20"/>
    <property type="match status" value="1"/>
</dbReference>
<dbReference type="SUPFAM" id="SSF53187">
    <property type="entry name" value="Zn-dependent exopeptidases"/>
    <property type="match status" value="1"/>
</dbReference>
<dbReference type="InterPro" id="IPR017145">
    <property type="entry name" value="Aminobenzoyl-glu_utiliz_pB"/>
</dbReference>
<dbReference type="InterPro" id="IPR036264">
    <property type="entry name" value="Bact_exopeptidase_dim_dom"/>
</dbReference>
<dbReference type="InterPro" id="IPR017439">
    <property type="entry name" value="Amidohydrolase"/>
</dbReference>
<protein>
    <submittedName>
        <fullName evidence="2">Amidohydrolase</fullName>
    </submittedName>
</protein>
<keyword evidence="3" id="KW-1185">Reference proteome</keyword>
<dbReference type="InterPro" id="IPR052030">
    <property type="entry name" value="Peptidase_M20/M20A_hydrolases"/>
</dbReference>
<dbReference type="Pfam" id="PF01546">
    <property type="entry name" value="Peptidase_M20"/>
    <property type="match status" value="1"/>
</dbReference>